<evidence type="ECO:0000313" key="1">
    <source>
        <dbReference type="EMBL" id="APO77016.1"/>
    </source>
</evidence>
<protein>
    <submittedName>
        <fullName evidence="1">Uncharacterized protein</fullName>
    </submittedName>
</protein>
<name>A0A1L5PA40_RHIET</name>
<gene>
    <name evidence="1" type="ORF">AM571_PA00129</name>
</gene>
<reference evidence="1 2" key="1">
    <citation type="submission" date="2016-09" db="EMBL/GenBank/DDBJ databases">
        <title>The complete genome sequences of Rhizobium gallicum, symbiovars gallicum and phaseoli, symbionts associated to common bean (Phaseolus vulgaris).</title>
        <authorList>
            <person name="Bustos P."/>
            <person name="Santamaria R.I."/>
            <person name="Perez-Carrascal O.M."/>
            <person name="Juarez S."/>
            <person name="Lozano L."/>
            <person name="Martinez-Flores I."/>
            <person name="Martinez-Romero E."/>
            <person name="Cevallos M."/>
            <person name="Romero D."/>
            <person name="Davila G."/>
            <person name="Gonzalez V."/>
        </authorList>
    </citation>
    <scope>NUCLEOTIDE SEQUENCE [LARGE SCALE GENOMIC DNA]</scope>
    <source>
        <strain evidence="1 2">8C-3</strain>
        <plasmid evidence="2">Plasmid prsp8c3a</plasmid>
    </source>
</reference>
<keyword evidence="1" id="KW-0614">Plasmid</keyword>
<accession>A0A1L5PA40</accession>
<geneLocation type="plasmid" evidence="2">
    <name>prsp8c3a</name>
</geneLocation>
<dbReference type="EMBL" id="CP017242">
    <property type="protein sequence ID" value="APO77016.1"/>
    <property type="molecule type" value="Genomic_DNA"/>
</dbReference>
<evidence type="ECO:0000313" key="2">
    <source>
        <dbReference type="Proteomes" id="UP000185109"/>
    </source>
</evidence>
<organism evidence="1 2">
    <name type="scientific">Rhizobium etli 8C-3</name>
    <dbReference type="NCBI Taxonomy" id="538025"/>
    <lineage>
        <taxon>Bacteria</taxon>
        <taxon>Pseudomonadati</taxon>
        <taxon>Pseudomonadota</taxon>
        <taxon>Alphaproteobacteria</taxon>
        <taxon>Hyphomicrobiales</taxon>
        <taxon>Rhizobiaceae</taxon>
        <taxon>Rhizobium/Agrobacterium group</taxon>
        <taxon>Rhizobium</taxon>
    </lineage>
</organism>
<sequence>MIGSRGTSCPRLHHICRSFVPEMLPVEQQCNDCRLGVIVMKCDHIGLHPDGYRRPLL</sequence>
<dbReference type="AlphaFoldDB" id="A0A1L5PA40"/>
<proteinExistence type="predicted"/>
<dbReference type="Proteomes" id="UP000185109">
    <property type="component" value="Plasmid pRsp8C3a"/>
</dbReference>